<dbReference type="AlphaFoldDB" id="A0A8H6YSI9"/>
<proteinExistence type="predicted"/>
<name>A0A8H6YSI9_9AGAR</name>
<keyword evidence="2" id="KW-0472">Membrane</keyword>
<feature type="region of interest" description="Disordered" evidence="1">
    <location>
        <begin position="1"/>
        <end position="61"/>
    </location>
</feature>
<dbReference type="OrthoDB" id="3038195at2759"/>
<dbReference type="EMBL" id="JACAZH010000007">
    <property type="protein sequence ID" value="KAF7364379.1"/>
    <property type="molecule type" value="Genomic_DNA"/>
</dbReference>
<reference evidence="3" key="1">
    <citation type="submission" date="2020-05" db="EMBL/GenBank/DDBJ databases">
        <title>Mycena genomes resolve the evolution of fungal bioluminescence.</title>
        <authorList>
            <person name="Tsai I.J."/>
        </authorList>
    </citation>
    <scope>NUCLEOTIDE SEQUENCE</scope>
    <source>
        <strain evidence="3">160909Yilan</strain>
    </source>
</reference>
<keyword evidence="2" id="KW-1133">Transmembrane helix</keyword>
<keyword evidence="4" id="KW-1185">Reference proteome</keyword>
<accession>A0A8H6YSI9</accession>
<evidence type="ECO:0000256" key="2">
    <source>
        <dbReference type="SAM" id="Phobius"/>
    </source>
</evidence>
<evidence type="ECO:0000313" key="3">
    <source>
        <dbReference type="EMBL" id="KAF7364379.1"/>
    </source>
</evidence>
<dbReference type="Proteomes" id="UP000623467">
    <property type="component" value="Unassembled WGS sequence"/>
</dbReference>
<organism evidence="3 4">
    <name type="scientific">Mycena sanguinolenta</name>
    <dbReference type="NCBI Taxonomy" id="230812"/>
    <lineage>
        <taxon>Eukaryota</taxon>
        <taxon>Fungi</taxon>
        <taxon>Dikarya</taxon>
        <taxon>Basidiomycota</taxon>
        <taxon>Agaricomycotina</taxon>
        <taxon>Agaricomycetes</taxon>
        <taxon>Agaricomycetidae</taxon>
        <taxon>Agaricales</taxon>
        <taxon>Marasmiineae</taxon>
        <taxon>Mycenaceae</taxon>
        <taxon>Mycena</taxon>
    </lineage>
</organism>
<sequence>MSGLAPPPDKSEGGNIENTGAGNAVSSSASRTTQSAVQSSSAISTTGNLNPGNSNTNTATLTASQPNQASQNFQFTITHTDFITYSVLAAAETKTAFETDFKTNSVLAAAETNVGPATFSQASSSTPEHKVLSSGAIASIALAGIAFVCASTALFRRIRRRRRRMKFSGDVEINRGGRTISPFTLLVEARSFGTGDATGSKFNADAAFGMRSISASTIARQRLETQLRAATERMAELEEMAEGGTTAGDPNTVLAGAGRSEVASSSVGGVPGGPPPDWGGAIARGSRTD</sequence>
<comment type="caution">
    <text evidence="3">The sequence shown here is derived from an EMBL/GenBank/DDBJ whole genome shotgun (WGS) entry which is preliminary data.</text>
</comment>
<protein>
    <submittedName>
        <fullName evidence="3">Uncharacterized protein</fullName>
    </submittedName>
</protein>
<feature type="transmembrane region" description="Helical" evidence="2">
    <location>
        <begin position="131"/>
        <end position="155"/>
    </location>
</feature>
<feature type="region of interest" description="Disordered" evidence="1">
    <location>
        <begin position="241"/>
        <end position="289"/>
    </location>
</feature>
<feature type="compositionally biased region" description="Low complexity" evidence="1">
    <location>
        <begin position="255"/>
        <end position="268"/>
    </location>
</feature>
<feature type="compositionally biased region" description="Polar residues" evidence="1">
    <location>
        <begin position="16"/>
        <end position="52"/>
    </location>
</feature>
<gene>
    <name evidence="3" type="ORF">MSAN_01098600</name>
</gene>
<evidence type="ECO:0000256" key="1">
    <source>
        <dbReference type="SAM" id="MobiDB-lite"/>
    </source>
</evidence>
<keyword evidence="2" id="KW-0812">Transmembrane</keyword>
<evidence type="ECO:0000313" key="4">
    <source>
        <dbReference type="Proteomes" id="UP000623467"/>
    </source>
</evidence>